<organism evidence="1 2">
    <name type="scientific">Mycetocola lacteus</name>
    <dbReference type="NCBI Taxonomy" id="76637"/>
    <lineage>
        <taxon>Bacteria</taxon>
        <taxon>Bacillati</taxon>
        <taxon>Actinomycetota</taxon>
        <taxon>Actinomycetes</taxon>
        <taxon>Micrococcales</taxon>
        <taxon>Microbacteriaceae</taxon>
        <taxon>Mycetocola</taxon>
    </lineage>
</organism>
<accession>A0A3L7AU06</accession>
<dbReference type="EMBL" id="RCUY01000005">
    <property type="protein sequence ID" value="RLP83010.1"/>
    <property type="molecule type" value="Genomic_DNA"/>
</dbReference>
<sequence length="111" mass="12308">MTRRVSETADWFRFVSGGEDPHGQPIGSFAPAAPLPVLAVEEMTSTQPRTPGHDRLIRTATVYVPADSELSVHDRVSLRGRTYAVESEPRSWWHPSMGPMGMVVDLRHVQG</sequence>
<name>A0A3L7AU06_9MICO</name>
<evidence type="ECO:0008006" key="3">
    <source>
        <dbReference type="Google" id="ProtNLM"/>
    </source>
</evidence>
<gene>
    <name evidence="1" type="ORF">D9V34_07135</name>
</gene>
<keyword evidence="2" id="KW-1185">Reference proteome</keyword>
<dbReference type="OrthoDB" id="5120888at2"/>
<reference evidence="1 2" key="1">
    <citation type="submission" date="2018-10" db="EMBL/GenBank/DDBJ databases">
        <authorList>
            <person name="Li J."/>
        </authorList>
    </citation>
    <scope>NUCLEOTIDE SEQUENCE [LARGE SCALE GENOMIC DNA]</scope>
    <source>
        <strain evidence="1 2">JCM 11654</strain>
    </source>
</reference>
<protein>
    <recommendedName>
        <fullName evidence="3">Head-tail adaptor protein</fullName>
    </recommendedName>
</protein>
<evidence type="ECO:0000313" key="1">
    <source>
        <dbReference type="EMBL" id="RLP83010.1"/>
    </source>
</evidence>
<dbReference type="AlphaFoldDB" id="A0A3L7AU06"/>
<dbReference type="RefSeq" id="WP_121688148.1">
    <property type="nucleotide sequence ID" value="NZ_RCUY01000005.1"/>
</dbReference>
<proteinExistence type="predicted"/>
<dbReference type="Proteomes" id="UP000269438">
    <property type="component" value="Unassembled WGS sequence"/>
</dbReference>
<comment type="caution">
    <text evidence="1">The sequence shown here is derived from an EMBL/GenBank/DDBJ whole genome shotgun (WGS) entry which is preliminary data.</text>
</comment>
<evidence type="ECO:0000313" key="2">
    <source>
        <dbReference type="Proteomes" id="UP000269438"/>
    </source>
</evidence>